<gene>
    <name evidence="3" type="ORF">PsYK624_083690</name>
</gene>
<dbReference type="GO" id="GO:0004298">
    <property type="term" value="F:threonine-type endopeptidase activity"/>
    <property type="evidence" value="ECO:0007669"/>
    <property type="project" value="InterPro"/>
</dbReference>
<dbReference type="Proteomes" id="UP000703269">
    <property type="component" value="Unassembled WGS sequence"/>
</dbReference>
<dbReference type="InterPro" id="IPR029055">
    <property type="entry name" value="Ntn_hydrolases_N"/>
</dbReference>
<dbReference type="GO" id="GO:0051604">
    <property type="term" value="P:protein maturation"/>
    <property type="evidence" value="ECO:0007669"/>
    <property type="project" value="TreeGrafter"/>
</dbReference>
<dbReference type="PANTHER" id="PTHR10188">
    <property type="entry name" value="L-ASPARAGINASE"/>
    <property type="match status" value="1"/>
</dbReference>
<keyword evidence="4" id="KW-1185">Reference proteome</keyword>
<dbReference type="EMBL" id="BPQB01000025">
    <property type="protein sequence ID" value="GJE92216.1"/>
    <property type="molecule type" value="Genomic_DNA"/>
</dbReference>
<dbReference type="CDD" id="cd04514">
    <property type="entry name" value="Taspase1_like"/>
    <property type="match status" value="1"/>
</dbReference>
<evidence type="ECO:0000256" key="1">
    <source>
        <dbReference type="PIRSR" id="PIRSR600246-1"/>
    </source>
</evidence>
<protein>
    <submittedName>
        <fullName evidence="3">N-terminal nucleophile aminohydrolase</fullName>
    </submittedName>
</protein>
<evidence type="ECO:0000313" key="4">
    <source>
        <dbReference type="Proteomes" id="UP000703269"/>
    </source>
</evidence>
<evidence type="ECO:0000313" key="3">
    <source>
        <dbReference type="EMBL" id="GJE92216.1"/>
    </source>
</evidence>
<feature type="active site" description="Nucleophile" evidence="1">
    <location>
        <position position="62"/>
    </location>
</feature>
<feature type="site" description="Cleavage; by autolysis" evidence="2">
    <location>
        <begin position="61"/>
        <end position="62"/>
    </location>
</feature>
<organism evidence="3 4">
    <name type="scientific">Phanerochaete sordida</name>
    <dbReference type="NCBI Taxonomy" id="48140"/>
    <lineage>
        <taxon>Eukaryota</taxon>
        <taxon>Fungi</taxon>
        <taxon>Dikarya</taxon>
        <taxon>Basidiomycota</taxon>
        <taxon>Agaricomycotina</taxon>
        <taxon>Agaricomycetes</taxon>
        <taxon>Polyporales</taxon>
        <taxon>Phanerochaetaceae</taxon>
        <taxon>Phanerochaete</taxon>
    </lineage>
</organism>
<dbReference type="PANTHER" id="PTHR10188:SF8">
    <property type="entry name" value="THREONINE ASPARTASE 1"/>
    <property type="match status" value="1"/>
</dbReference>
<comment type="caution">
    <text evidence="3">The sequence shown here is derived from an EMBL/GenBank/DDBJ whole genome shotgun (WGS) entry which is preliminary data.</text>
</comment>
<accession>A0A9P3LE72</accession>
<proteinExistence type="predicted"/>
<dbReference type="Gene3D" id="3.60.20.30">
    <property type="entry name" value="(Glycosyl)asparaginase"/>
    <property type="match status" value="1"/>
</dbReference>
<dbReference type="InterPro" id="IPR037464">
    <property type="entry name" value="Taspase1"/>
</dbReference>
<dbReference type="OrthoDB" id="77601at2759"/>
<evidence type="ECO:0000256" key="2">
    <source>
        <dbReference type="PIRSR" id="PIRSR600246-3"/>
    </source>
</evidence>
<dbReference type="AlphaFoldDB" id="A0A9P3LE72"/>
<reference evidence="3 4" key="1">
    <citation type="submission" date="2021-08" db="EMBL/GenBank/DDBJ databases">
        <title>Draft Genome Sequence of Phanerochaete sordida strain YK-624.</title>
        <authorList>
            <person name="Mori T."/>
            <person name="Dohra H."/>
            <person name="Suzuki T."/>
            <person name="Kawagishi H."/>
            <person name="Hirai H."/>
        </authorList>
    </citation>
    <scope>NUCLEOTIDE SEQUENCE [LARGE SCALE GENOMIC DNA]</scope>
    <source>
        <strain evidence="3 4">YK-624</strain>
    </source>
</reference>
<dbReference type="GO" id="GO:0005737">
    <property type="term" value="C:cytoplasm"/>
    <property type="evidence" value="ECO:0007669"/>
    <property type="project" value="TreeGrafter"/>
</dbReference>
<dbReference type="SUPFAM" id="SSF56235">
    <property type="entry name" value="N-terminal nucleophile aminohydrolases (Ntn hydrolases)"/>
    <property type="match status" value="1"/>
</dbReference>
<name>A0A9P3LE72_9APHY</name>
<dbReference type="InterPro" id="IPR000246">
    <property type="entry name" value="Peptidase_T2"/>
</dbReference>
<dbReference type="Pfam" id="PF01112">
    <property type="entry name" value="Asparaginase_2"/>
    <property type="match status" value="1"/>
</dbReference>
<sequence>MLVSSGARAFAEERGIVCVAPDTLVSNRARAEWQMWKTRLDAALSDNVQAHDKQDLRRVQDTVGAVVWDRQAGLAAGVSSGGLLLKYPGRVGEAAIYGAGCWAQQIAHEPAGAGVACSISGSGEFIVREMLARRICEDCMKEPEGDTHEVLQRRLSEFYDHSRMQGEPEPLAGVILLVKEVDDEGRTHPRLWCGFTSQSMAIAYASSLDPKPKASETRQTI</sequence>